<sequence length="160" mass="18465">MDIPANLYLLHQYVDDFGLKDDRIDYEMKNKFIYISGYGEKTTHEKFNSLLLDGGKSEDSKRRLRLFPGLWEEEKGQTCDQLFACAVFQVVEGFWRVYDRLEPEGKLNEKKIEVTLRSFITGQANWSQDAINLYNLGNAQVVFENGSIESFKDASLSSNN</sequence>
<evidence type="ECO:0000313" key="1">
    <source>
        <dbReference type="EMBL" id="KAF6223056.1"/>
    </source>
</evidence>
<proteinExistence type="predicted"/>
<dbReference type="EMBL" id="JACCJB010000011">
    <property type="protein sequence ID" value="KAF6223056.1"/>
    <property type="molecule type" value="Genomic_DNA"/>
</dbReference>
<dbReference type="AlphaFoldDB" id="A0A8H6FCH5"/>
<dbReference type="Proteomes" id="UP000593566">
    <property type="component" value="Unassembled WGS sequence"/>
</dbReference>
<dbReference type="GeneID" id="59329526"/>
<evidence type="ECO:0000313" key="2">
    <source>
        <dbReference type="Proteomes" id="UP000593566"/>
    </source>
</evidence>
<comment type="caution">
    <text evidence="1">The sequence shown here is derived from an EMBL/GenBank/DDBJ whole genome shotgun (WGS) entry which is preliminary data.</text>
</comment>
<keyword evidence="2" id="KW-1185">Reference proteome</keyword>
<reference evidence="1 2" key="1">
    <citation type="journal article" date="2020" name="Genomics">
        <title>Complete, high-quality genomes from long-read metagenomic sequencing of two wolf lichen thalli reveals enigmatic genome architecture.</title>
        <authorList>
            <person name="McKenzie S.K."/>
            <person name="Walston R.F."/>
            <person name="Allen J.L."/>
        </authorList>
    </citation>
    <scope>NUCLEOTIDE SEQUENCE [LARGE SCALE GENOMIC DNA]</scope>
    <source>
        <strain evidence="1">WasteWater1</strain>
    </source>
</reference>
<organism evidence="1 2">
    <name type="scientific">Letharia lupina</name>
    <dbReference type="NCBI Taxonomy" id="560253"/>
    <lineage>
        <taxon>Eukaryota</taxon>
        <taxon>Fungi</taxon>
        <taxon>Dikarya</taxon>
        <taxon>Ascomycota</taxon>
        <taxon>Pezizomycotina</taxon>
        <taxon>Lecanoromycetes</taxon>
        <taxon>OSLEUM clade</taxon>
        <taxon>Lecanoromycetidae</taxon>
        <taxon>Lecanorales</taxon>
        <taxon>Lecanorineae</taxon>
        <taxon>Parmeliaceae</taxon>
        <taxon>Letharia</taxon>
    </lineage>
</organism>
<protein>
    <submittedName>
        <fullName evidence="1">Uncharacterized protein</fullName>
    </submittedName>
</protein>
<dbReference type="Gene3D" id="1.10.405.10">
    <property type="entry name" value="Guanine Nucleotide Dissociation Inhibitor, domain 1"/>
    <property type="match status" value="1"/>
</dbReference>
<gene>
    <name evidence="1" type="ORF">HO133_001108</name>
</gene>
<name>A0A8H6FCH5_9LECA</name>
<dbReference type="RefSeq" id="XP_037152402.1">
    <property type="nucleotide sequence ID" value="XM_037292040.1"/>
</dbReference>
<accession>A0A8H6FCH5</accession>